<organism evidence="1 2">
    <name type="scientific">Dentiscutata erythropus</name>
    <dbReference type="NCBI Taxonomy" id="1348616"/>
    <lineage>
        <taxon>Eukaryota</taxon>
        <taxon>Fungi</taxon>
        <taxon>Fungi incertae sedis</taxon>
        <taxon>Mucoromycota</taxon>
        <taxon>Glomeromycotina</taxon>
        <taxon>Glomeromycetes</taxon>
        <taxon>Diversisporales</taxon>
        <taxon>Gigasporaceae</taxon>
        <taxon>Dentiscutata</taxon>
    </lineage>
</organism>
<evidence type="ECO:0000313" key="2">
    <source>
        <dbReference type="Proteomes" id="UP000789405"/>
    </source>
</evidence>
<reference evidence="1" key="1">
    <citation type="submission" date="2021-06" db="EMBL/GenBank/DDBJ databases">
        <authorList>
            <person name="Kallberg Y."/>
            <person name="Tangrot J."/>
            <person name="Rosling A."/>
        </authorList>
    </citation>
    <scope>NUCLEOTIDE SEQUENCE</scope>
    <source>
        <strain evidence="1">MA453B</strain>
    </source>
</reference>
<feature type="non-terminal residue" evidence="1">
    <location>
        <position position="1"/>
    </location>
</feature>
<dbReference type="Proteomes" id="UP000789405">
    <property type="component" value="Unassembled WGS sequence"/>
</dbReference>
<evidence type="ECO:0000313" key="1">
    <source>
        <dbReference type="EMBL" id="CAG8698798.1"/>
    </source>
</evidence>
<accession>A0A9N9HNY5</accession>
<name>A0A9N9HNY5_9GLOM</name>
<keyword evidence="2" id="KW-1185">Reference proteome</keyword>
<proteinExistence type="predicted"/>
<sequence length="39" mass="4393">LGDIVGFVVAWRCHWCHRSLKTSLVSLQLEDVIGVVVAW</sequence>
<dbReference type="EMBL" id="CAJVPY010008639">
    <property type="protein sequence ID" value="CAG8698798.1"/>
    <property type="molecule type" value="Genomic_DNA"/>
</dbReference>
<dbReference type="AlphaFoldDB" id="A0A9N9HNY5"/>
<gene>
    <name evidence="1" type="ORF">DERYTH_LOCUS12852</name>
</gene>
<comment type="caution">
    <text evidence="1">The sequence shown here is derived from an EMBL/GenBank/DDBJ whole genome shotgun (WGS) entry which is preliminary data.</text>
</comment>
<protein>
    <submittedName>
        <fullName evidence="1">16744_t:CDS:1</fullName>
    </submittedName>
</protein>